<accession>A0A381TUU2</accession>
<evidence type="ECO:0000313" key="2">
    <source>
        <dbReference type="EMBL" id="SVA19584.1"/>
    </source>
</evidence>
<evidence type="ECO:0000256" key="1">
    <source>
        <dbReference type="SAM" id="MobiDB-lite"/>
    </source>
</evidence>
<protein>
    <submittedName>
        <fullName evidence="2">Uncharacterized protein</fullName>
    </submittedName>
</protein>
<reference evidence="2" key="1">
    <citation type="submission" date="2018-05" db="EMBL/GenBank/DDBJ databases">
        <authorList>
            <person name="Lanie J.A."/>
            <person name="Ng W.-L."/>
            <person name="Kazmierczak K.M."/>
            <person name="Andrzejewski T.M."/>
            <person name="Davidsen T.M."/>
            <person name="Wayne K.J."/>
            <person name="Tettelin H."/>
            <person name="Glass J.I."/>
            <person name="Rusch D."/>
            <person name="Podicherti R."/>
            <person name="Tsui H.-C.T."/>
            <person name="Winkler M.E."/>
        </authorList>
    </citation>
    <scope>NUCLEOTIDE SEQUENCE</scope>
</reference>
<name>A0A381TUU2_9ZZZZ</name>
<feature type="region of interest" description="Disordered" evidence="1">
    <location>
        <begin position="48"/>
        <end position="70"/>
    </location>
</feature>
<organism evidence="2">
    <name type="scientific">marine metagenome</name>
    <dbReference type="NCBI Taxonomy" id="408172"/>
    <lineage>
        <taxon>unclassified sequences</taxon>
        <taxon>metagenomes</taxon>
        <taxon>ecological metagenomes</taxon>
    </lineage>
</organism>
<proteinExistence type="predicted"/>
<dbReference type="AlphaFoldDB" id="A0A381TUU2"/>
<dbReference type="EMBL" id="UINC01005173">
    <property type="protein sequence ID" value="SVA19584.1"/>
    <property type="molecule type" value="Genomic_DNA"/>
</dbReference>
<gene>
    <name evidence="2" type="ORF">METZ01_LOCUS72438</name>
</gene>
<feature type="non-terminal residue" evidence="2">
    <location>
        <position position="241"/>
    </location>
</feature>
<sequence length="241" mass="27228">MKRTAYFSIVLFLSVMVSSCTEINETERAPTNERKIVETQASGKIVSRVTPIPSKPTNQTPRETSRALPDYSGLNSPAVEQLFMSFETQLDYLISNPTSVDEWIDMISLDSNSVFLPELPDCRGSKVRKCFNDLLPLIHLAMNADYAPGSLAKDIPPDNACTVMNYTYGVVKVYGEPKSVGYPEINSNFETMVRFNFIDEAELSDFRWAFQHRDDWDYLVHCVTPRETSRALPDYSGLNSP</sequence>
<dbReference type="PROSITE" id="PS51257">
    <property type="entry name" value="PROKAR_LIPOPROTEIN"/>
    <property type="match status" value="1"/>
</dbReference>